<name>A0A139Q0K8_STRMT</name>
<protein>
    <submittedName>
        <fullName evidence="2">Uncharacterized protein</fullName>
    </submittedName>
</protein>
<reference evidence="2 3" key="1">
    <citation type="submission" date="2016-01" db="EMBL/GenBank/DDBJ databases">
        <title>Highly variable Streptococcus oralis are common among viridans streptococci isolated from primates.</title>
        <authorList>
            <person name="Denapaite D."/>
            <person name="Rieger M."/>
            <person name="Koendgen S."/>
            <person name="Brueckner R."/>
            <person name="Ochigava I."/>
            <person name="Kappeler P."/>
            <person name="Maetz-Rensing K."/>
            <person name="Leendertz F."/>
            <person name="Hakenbeck R."/>
        </authorList>
    </citation>
    <scope>NUCLEOTIDE SEQUENCE [LARGE SCALE GENOMIC DNA]</scope>
    <source>
        <strain evidence="2 3">DD26</strain>
    </source>
</reference>
<organism evidence="2 3">
    <name type="scientific">Streptococcus mitis</name>
    <dbReference type="NCBI Taxonomy" id="28037"/>
    <lineage>
        <taxon>Bacteria</taxon>
        <taxon>Bacillati</taxon>
        <taxon>Bacillota</taxon>
        <taxon>Bacilli</taxon>
        <taxon>Lactobacillales</taxon>
        <taxon>Streptococcaceae</taxon>
        <taxon>Streptococcus</taxon>
        <taxon>Streptococcus mitis group</taxon>
    </lineage>
</organism>
<gene>
    <name evidence="2" type="ORF">SMIDD26_00114</name>
</gene>
<accession>A0A139Q0K8</accession>
<dbReference type="Proteomes" id="UP000070458">
    <property type="component" value="Unassembled WGS sequence"/>
</dbReference>
<feature type="transmembrane region" description="Helical" evidence="1">
    <location>
        <begin position="99"/>
        <end position="120"/>
    </location>
</feature>
<comment type="caution">
    <text evidence="2">The sequence shown here is derived from an EMBL/GenBank/DDBJ whole genome shotgun (WGS) entry which is preliminary data.</text>
</comment>
<proteinExistence type="predicted"/>
<evidence type="ECO:0000313" key="2">
    <source>
        <dbReference type="EMBL" id="KXT96083.1"/>
    </source>
</evidence>
<keyword evidence="1" id="KW-0812">Transmembrane</keyword>
<dbReference type="EMBL" id="LQOD01000017">
    <property type="protein sequence ID" value="KXT96083.1"/>
    <property type="molecule type" value="Genomic_DNA"/>
</dbReference>
<sequence length="176" mass="17838">MNPAVCPSGVETVTVPCSSIDTTELGLTSRTAFKIFSLSSGCKASGSLTITLSIGRLMSLPPPALSKSASVFVKSAFVRFLILPFGNVTSKVPSSFNSILVSGGFTAAIAFLISVIFSSLRGAVPSGTITLLAGTRTELIAAIAFLAASLTLSTLAFFLAAAIASSDAFLTSSTSA</sequence>
<dbReference type="AlphaFoldDB" id="A0A139Q0K8"/>
<keyword evidence="1" id="KW-0472">Membrane</keyword>
<feature type="transmembrane region" description="Helical" evidence="1">
    <location>
        <begin position="140"/>
        <end position="164"/>
    </location>
</feature>
<keyword evidence="1" id="KW-1133">Transmembrane helix</keyword>
<evidence type="ECO:0000256" key="1">
    <source>
        <dbReference type="SAM" id="Phobius"/>
    </source>
</evidence>
<evidence type="ECO:0000313" key="3">
    <source>
        <dbReference type="Proteomes" id="UP000070458"/>
    </source>
</evidence>